<dbReference type="EMBL" id="FNDS01000001">
    <property type="protein sequence ID" value="SDH46932.1"/>
    <property type="molecule type" value="Genomic_DNA"/>
</dbReference>
<dbReference type="AlphaFoldDB" id="A0A1G8CNL6"/>
<keyword evidence="2" id="KW-1185">Reference proteome</keyword>
<accession>A0A1G8CNL6</accession>
<proteinExistence type="predicted"/>
<dbReference type="STRING" id="428992.SAMN05216272_101683"/>
<organism evidence="1 2">
    <name type="scientific">Pseudomonas panipatensis</name>
    <dbReference type="NCBI Taxonomy" id="428992"/>
    <lineage>
        <taxon>Bacteria</taxon>
        <taxon>Pseudomonadati</taxon>
        <taxon>Pseudomonadota</taxon>
        <taxon>Gammaproteobacteria</taxon>
        <taxon>Pseudomonadales</taxon>
        <taxon>Pseudomonadaceae</taxon>
        <taxon>Pseudomonas</taxon>
    </lineage>
</organism>
<evidence type="ECO:0000313" key="1">
    <source>
        <dbReference type="EMBL" id="SDH46932.1"/>
    </source>
</evidence>
<dbReference type="RefSeq" id="WP_170842754.1">
    <property type="nucleotide sequence ID" value="NZ_FNDS01000001.1"/>
</dbReference>
<gene>
    <name evidence="1" type="ORF">SAMN05216272_101683</name>
</gene>
<name>A0A1G8CNL6_9PSED</name>
<evidence type="ECO:0000313" key="2">
    <source>
        <dbReference type="Proteomes" id="UP000199636"/>
    </source>
</evidence>
<dbReference type="Proteomes" id="UP000199636">
    <property type="component" value="Unassembled WGS sequence"/>
</dbReference>
<protein>
    <submittedName>
        <fullName evidence="1">Uncharacterized protein</fullName>
    </submittedName>
</protein>
<reference evidence="2" key="1">
    <citation type="submission" date="2016-10" db="EMBL/GenBank/DDBJ databases">
        <authorList>
            <person name="Varghese N."/>
            <person name="Submissions S."/>
        </authorList>
    </citation>
    <scope>NUCLEOTIDE SEQUENCE [LARGE SCALE GENOMIC DNA]</scope>
    <source>
        <strain evidence="2">CCM 7469</strain>
    </source>
</reference>
<sequence length="58" mass="6410">MLAHSADAQTDLPTLDVAHEQQGAIGQLKAIPHPETDYLLNIPHRCNPRNRDATKGIR</sequence>